<evidence type="ECO:0000313" key="3">
    <source>
        <dbReference type="Proteomes" id="UP000241803"/>
    </source>
</evidence>
<name>A0A2T3LFF2_9GAMM</name>
<keyword evidence="3" id="KW-1185">Reference proteome</keyword>
<dbReference type="AlphaFoldDB" id="A0A2T3LFF2"/>
<evidence type="ECO:0000313" key="2">
    <source>
        <dbReference type="EMBL" id="PSV50049.1"/>
    </source>
</evidence>
<reference evidence="2 3" key="1">
    <citation type="submission" date="2018-03" db="EMBL/GenBank/DDBJ databases">
        <title>Whole genome sequencing of Histamine producing bacteria.</title>
        <authorList>
            <person name="Butler K."/>
        </authorList>
    </citation>
    <scope>NUCLEOTIDE SEQUENCE [LARGE SCALE GENOMIC DNA]</scope>
    <source>
        <strain evidence="2 3">ATCC 19614</strain>
    </source>
</reference>
<evidence type="ECO:0000256" key="1">
    <source>
        <dbReference type="SAM" id="Phobius"/>
    </source>
</evidence>
<sequence length="182" mass="20469">MESFFILSAWWIVPTVVAVALVEVLGRKFSVTYLQKAIGQGVSPELWNTLGVIALISMGVSILLSRFDAIHSFSAKIANKLLLVSFEVGLLGLGVIIGQTIFGFEKSQFLNWQVWFFGIGFVSMILIAILLNFILWFCSQIIYSQDGKTNFMQKTASNHYFFIFFLGLSLIFVPIILLVLER</sequence>
<feature type="transmembrane region" description="Helical" evidence="1">
    <location>
        <begin position="81"/>
        <end position="102"/>
    </location>
</feature>
<gene>
    <name evidence="2" type="ORF">C9J47_05730</name>
</gene>
<feature type="transmembrane region" description="Helical" evidence="1">
    <location>
        <begin position="46"/>
        <end position="69"/>
    </location>
</feature>
<protein>
    <submittedName>
        <fullName evidence="2">Uncharacterized protein</fullName>
    </submittedName>
</protein>
<proteinExistence type="predicted"/>
<keyword evidence="1" id="KW-1133">Transmembrane helix</keyword>
<keyword evidence="1" id="KW-0472">Membrane</keyword>
<comment type="caution">
    <text evidence="2">The sequence shown here is derived from an EMBL/GenBank/DDBJ whole genome shotgun (WGS) entry which is preliminary data.</text>
</comment>
<organism evidence="2 3">
    <name type="scientific">Photobacterium indicum</name>
    <dbReference type="NCBI Taxonomy" id="81447"/>
    <lineage>
        <taxon>Bacteria</taxon>
        <taxon>Pseudomonadati</taxon>
        <taxon>Pseudomonadota</taxon>
        <taxon>Gammaproteobacteria</taxon>
        <taxon>Vibrionales</taxon>
        <taxon>Vibrionaceae</taxon>
        <taxon>Photobacterium</taxon>
    </lineage>
</organism>
<feature type="transmembrane region" description="Helical" evidence="1">
    <location>
        <begin position="114"/>
        <end position="138"/>
    </location>
</feature>
<dbReference type="Proteomes" id="UP000241803">
    <property type="component" value="Unassembled WGS sequence"/>
</dbReference>
<dbReference type="EMBL" id="PYOC01000001">
    <property type="protein sequence ID" value="PSV50049.1"/>
    <property type="molecule type" value="Genomic_DNA"/>
</dbReference>
<accession>A0A2T3LFF2</accession>
<feature type="transmembrane region" description="Helical" evidence="1">
    <location>
        <begin position="159"/>
        <end position="180"/>
    </location>
</feature>
<feature type="transmembrane region" description="Helical" evidence="1">
    <location>
        <begin position="7"/>
        <end position="26"/>
    </location>
</feature>
<keyword evidence="1" id="KW-0812">Transmembrane</keyword>